<feature type="active site" description="Glycyl thioester intermediate" evidence="14">
    <location>
        <position position="333"/>
    </location>
</feature>
<proteinExistence type="inferred from homology"/>
<evidence type="ECO:0000256" key="11">
    <source>
        <dbReference type="ARBA" id="ARBA00022843"/>
    </source>
</evidence>
<comment type="subcellular location">
    <subcellularLocation>
        <location evidence="2">Host cytoplasm</location>
    </subcellularLocation>
    <subcellularLocation>
        <location evidence="3">Secreted</location>
    </subcellularLocation>
</comment>
<evidence type="ECO:0000256" key="9">
    <source>
        <dbReference type="ARBA" id="ARBA00022737"/>
    </source>
</evidence>
<keyword evidence="7" id="KW-0433">Leucine-rich repeat</keyword>
<dbReference type="SMART" id="SM00364">
    <property type="entry name" value="LRR_BAC"/>
    <property type="match status" value="5"/>
</dbReference>
<dbReference type="InterPro" id="IPR032674">
    <property type="entry name" value="LRR_E3_ligase_N"/>
</dbReference>
<organism evidence="17 18">
    <name type="scientific">Pantoea cypripedii</name>
    <name type="common">Pectobacterium cypripedii</name>
    <name type="synonym">Erwinia cypripedii</name>
    <dbReference type="NCBI Taxonomy" id="55209"/>
    <lineage>
        <taxon>Bacteria</taxon>
        <taxon>Pseudomonadati</taxon>
        <taxon>Pseudomonadota</taxon>
        <taxon>Gammaproteobacteria</taxon>
        <taxon>Enterobacterales</taxon>
        <taxon>Erwiniaceae</taxon>
        <taxon>Pantoea</taxon>
    </lineage>
</organism>
<evidence type="ECO:0000256" key="5">
    <source>
        <dbReference type="ARBA" id="ARBA00012483"/>
    </source>
</evidence>
<dbReference type="Pfam" id="PF12468">
    <property type="entry name" value="LRR_TTSS"/>
    <property type="match status" value="1"/>
</dbReference>
<evidence type="ECO:0000256" key="2">
    <source>
        <dbReference type="ARBA" id="ARBA00004192"/>
    </source>
</evidence>
<gene>
    <name evidence="17" type="ORF">HA50_23755</name>
</gene>
<evidence type="ECO:0000256" key="6">
    <source>
        <dbReference type="ARBA" id="ARBA00022525"/>
    </source>
</evidence>
<dbReference type="InterPro" id="IPR051071">
    <property type="entry name" value="LRR-bact_E3_ubiq_ligases"/>
</dbReference>
<dbReference type="Proteomes" id="UP000193749">
    <property type="component" value="Unassembled WGS sequence"/>
</dbReference>
<name>A0A1X1EL27_PANCY</name>
<evidence type="ECO:0000256" key="4">
    <source>
        <dbReference type="ARBA" id="ARBA00009868"/>
    </source>
</evidence>
<dbReference type="Gene3D" id="1.20.1270.130">
    <property type="entry name" value="Shigella T3SS effector IpaH domain"/>
    <property type="match status" value="1"/>
</dbReference>
<reference evidence="17 18" key="1">
    <citation type="journal article" date="2017" name="Antonie Van Leeuwenhoek">
        <title>Phylogenomic resolution of the bacterial genus Pantoea and its relationship with Erwinia and Tatumella.</title>
        <authorList>
            <person name="Palmer M."/>
            <person name="Steenkamp E.T."/>
            <person name="Coetzee M.P."/>
            <person name="Chan W.Y."/>
            <person name="van Zyl E."/>
            <person name="De Maayer P."/>
            <person name="Coutinho T.A."/>
            <person name="Blom J."/>
            <person name="Smits T.H."/>
            <person name="Duffy B."/>
            <person name="Venter S.N."/>
        </authorList>
    </citation>
    <scope>NUCLEOTIDE SEQUENCE [LARGE SCALE GENOMIC DNA]</scope>
    <source>
        <strain evidence="17 18">LMG 2657</strain>
    </source>
</reference>
<protein>
    <recommendedName>
        <fullName evidence="5">RING-type E3 ubiquitin transferase</fullName>
        <ecNumber evidence="5">2.3.2.27</ecNumber>
    </recommendedName>
</protein>
<dbReference type="GO" id="GO:0030430">
    <property type="term" value="C:host cell cytoplasm"/>
    <property type="evidence" value="ECO:0007669"/>
    <property type="project" value="UniProtKB-SubCell"/>
</dbReference>
<keyword evidence="11 14" id="KW-0832">Ubl conjugation</keyword>
<dbReference type="OrthoDB" id="6434659at2"/>
<dbReference type="PROSITE" id="PS52053">
    <property type="entry name" value="NEL"/>
    <property type="match status" value="1"/>
</dbReference>
<dbReference type="InterPro" id="IPR032675">
    <property type="entry name" value="LRR_dom_sf"/>
</dbReference>
<dbReference type="AlphaFoldDB" id="A0A1X1EL27"/>
<comment type="caution">
    <text evidence="17">The sequence shown here is derived from an EMBL/GenBank/DDBJ whole genome shotgun (WGS) entry which is preliminary data.</text>
</comment>
<evidence type="ECO:0000256" key="12">
    <source>
        <dbReference type="ARBA" id="ARBA00023026"/>
    </source>
</evidence>
<keyword evidence="13 14" id="KW-1035">Host cytoplasm</keyword>
<keyword evidence="18" id="KW-1185">Reference proteome</keyword>
<dbReference type="Gene3D" id="3.80.10.10">
    <property type="entry name" value="Ribonuclease Inhibitor"/>
    <property type="match status" value="1"/>
</dbReference>
<keyword evidence="6 14" id="KW-0964">Secreted</keyword>
<comment type="catalytic activity">
    <reaction evidence="1">
        <text>S-ubiquitinyl-[E2 ubiquitin-conjugating enzyme]-L-cysteine + [acceptor protein]-L-lysine = [E2 ubiquitin-conjugating enzyme]-L-cysteine + N(6)-ubiquitinyl-[acceptor protein]-L-lysine.</text>
        <dbReference type="EC" id="2.3.2.27"/>
    </reaction>
</comment>
<dbReference type="RefSeq" id="WP_084879347.1">
    <property type="nucleotide sequence ID" value="NZ_JAGGMY010000005.1"/>
</dbReference>
<dbReference type="GO" id="GO:0061630">
    <property type="term" value="F:ubiquitin protein ligase activity"/>
    <property type="evidence" value="ECO:0007669"/>
    <property type="project" value="UniProtKB-EC"/>
</dbReference>
<keyword evidence="10 14" id="KW-0833">Ubl conjugation pathway</keyword>
<dbReference type="PANTHER" id="PTHR47114:SF2">
    <property type="entry name" value="OLIGODENDROCYTE-MYELIN GLYCOPROTEIN"/>
    <property type="match status" value="1"/>
</dbReference>
<dbReference type="SUPFAM" id="SSF52058">
    <property type="entry name" value="L domain-like"/>
    <property type="match status" value="1"/>
</dbReference>
<dbReference type="GO" id="GO:0016567">
    <property type="term" value="P:protein ubiquitination"/>
    <property type="evidence" value="ECO:0007669"/>
    <property type="project" value="InterPro"/>
</dbReference>
<dbReference type="EC" id="2.3.2.27" evidence="5"/>
<feature type="domain" description="NEL" evidence="16">
    <location>
        <begin position="249"/>
        <end position="535"/>
    </location>
</feature>
<evidence type="ECO:0000256" key="1">
    <source>
        <dbReference type="ARBA" id="ARBA00000900"/>
    </source>
</evidence>
<dbReference type="Gene3D" id="1.20.58.360">
    <property type="entry name" value="Shigella T3SS effector IpaH defines"/>
    <property type="match status" value="1"/>
</dbReference>
<evidence type="ECO:0000256" key="14">
    <source>
        <dbReference type="PROSITE-ProRule" id="PRU01398"/>
    </source>
</evidence>
<evidence type="ECO:0000313" key="17">
    <source>
        <dbReference type="EMBL" id="ORM89627.1"/>
    </source>
</evidence>
<dbReference type="GO" id="GO:0005576">
    <property type="term" value="C:extracellular region"/>
    <property type="evidence" value="ECO:0007669"/>
    <property type="project" value="UniProtKB-SubCell"/>
</dbReference>
<evidence type="ECO:0000259" key="16">
    <source>
        <dbReference type="PROSITE" id="PS52053"/>
    </source>
</evidence>
<dbReference type="InterPro" id="IPR029487">
    <property type="entry name" value="NEL_dom"/>
</dbReference>
<comment type="PTM">
    <text evidence="14">Ubiquitinated in the presence of host E1 ubiquitin-activating enzyme, E2 ubiquitin-conjugating enzyme and ubiquitin.</text>
</comment>
<accession>A0A1X1EL27</accession>
<evidence type="ECO:0000256" key="3">
    <source>
        <dbReference type="ARBA" id="ARBA00004613"/>
    </source>
</evidence>
<keyword evidence="12" id="KW-0843">Virulence</keyword>
<sequence>MPTVNNHLSSPSFLRANSDSAQQSGNIDGTPAQPQTKEEYLAHWRQWAQEAPVGAGEQRDRAVNIMLDCFERHSNVLYLPNLSLSSLPTFIPQHIETLDLSNNKIQNLNFQLPPHVTDLCVDHNELTSLAGMQLNNLSYLSAKYNFIEILPEPLPENLTRLYVSHNQLNFLPEVIPGTVTFLDVSDNRLETFPASIVNLSRQAYIAASNNPLSVRTIRHMMNINNSPNYHGPQIYFSMSEHQPLSVIYSLHKVITEWLQPDEVNVTEEKWYEIGNENGAREFSAFLTELGSTVSARNNDEFKKQVASWLIRLTADSELREMTFAVAFAATESCEDRVTLAWNNMQIAELIHLAVSGTYDNKLPELVTIAREKFRLEKLEIIAREKIKTLVFVDELDVYLAFQTKLKPFLELNTVAEKMRFFDVSSVSTDDLKAAEIQVKTAENDKFPQWLCRWTPWQKVIERLAPAAWDEAWEQRYSMLDSIEYKDKLDSALKAETLMNVGDAEQFYAKKILKKMEINILLPLTQQLLNEQGQQDLLLKKWEGY</sequence>
<dbReference type="Pfam" id="PF14496">
    <property type="entry name" value="NEL"/>
    <property type="match status" value="1"/>
</dbReference>
<keyword evidence="8 14" id="KW-0808">Transferase</keyword>
<evidence type="ECO:0000256" key="8">
    <source>
        <dbReference type="ARBA" id="ARBA00022679"/>
    </source>
</evidence>
<dbReference type="Gene3D" id="1.20.58.90">
    <property type="match status" value="1"/>
</dbReference>
<evidence type="ECO:0000256" key="10">
    <source>
        <dbReference type="ARBA" id="ARBA00022786"/>
    </source>
</evidence>
<keyword evidence="9" id="KW-0677">Repeat</keyword>
<dbReference type="STRING" id="55209.HA50_23755"/>
<dbReference type="PANTHER" id="PTHR47114">
    <property type="match status" value="1"/>
</dbReference>
<evidence type="ECO:0000256" key="15">
    <source>
        <dbReference type="SAM" id="MobiDB-lite"/>
    </source>
</evidence>
<evidence type="ECO:0000313" key="18">
    <source>
        <dbReference type="Proteomes" id="UP000193749"/>
    </source>
</evidence>
<comment type="similarity">
    <text evidence="4 14">Belongs to the LRR-containing bacterial E3 ligase family.</text>
</comment>
<evidence type="ECO:0000256" key="7">
    <source>
        <dbReference type="ARBA" id="ARBA00022614"/>
    </source>
</evidence>
<feature type="region of interest" description="Disordered" evidence="15">
    <location>
        <begin position="1"/>
        <end position="34"/>
    </location>
</feature>
<dbReference type="EMBL" id="MLJI01000002">
    <property type="protein sequence ID" value="ORM89627.1"/>
    <property type="molecule type" value="Genomic_DNA"/>
</dbReference>
<evidence type="ECO:0000256" key="13">
    <source>
        <dbReference type="ARBA" id="ARBA00023200"/>
    </source>
</evidence>